<feature type="transmembrane region" description="Helical" evidence="2">
    <location>
        <begin position="319"/>
        <end position="345"/>
    </location>
</feature>
<evidence type="ECO:0000313" key="4">
    <source>
        <dbReference type="Proteomes" id="UP001367676"/>
    </source>
</evidence>
<dbReference type="SUPFAM" id="SSF81665">
    <property type="entry name" value="Calcium ATPase, transmembrane domain M"/>
    <property type="match status" value="1"/>
</dbReference>
<organism evidence="3 4">
    <name type="scientific">Parthenolecanium corni</name>
    <dbReference type="NCBI Taxonomy" id="536013"/>
    <lineage>
        <taxon>Eukaryota</taxon>
        <taxon>Metazoa</taxon>
        <taxon>Ecdysozoa</taxon>
        <taxon>Arthropoda</taxon>
        <taxon>Hexapoda</taxon>
        <taxon>Insecta</taxon>
        <taxon>Pterygota</taxon>
        <taxon>Neoptera</taxon>
        <taxon>Paraneoptera</taxon>
        <taxon>Hemiptera</taxon>
        <taxon>Sternorrhyncha</taxon>
        <taxon>Coccoidea</taxon>
        <taxon>Coccidae</taxon>
        <taxon>Parthenolecanium</taxon>
    </lineage>
</organism>
<evidence type="ECO:0000256" key="2">
    <source>
        <dbReference type="SAM" id="Phobius"/>
    </source>
</evidence>
<feature type="transmembrane region" description="Helical" evidence="2">
    <location>
        <begin position="63"/>
        <end position="86"/>
    </location>
</feature>
<keyword evidence="2" id="KW-1133">Transmembrane helix</keyword>
<dbReference type="InterPro" id="IPR039720">
    <property type="entry name" value="TMEM94"/>
</dbReference>
<accession>A0AAN9T3X8</accession>
<keyword evidence="2" id="KW-0812">Transmembrane</keyword>
<feature type="compositionally biased region" description="Basic and acidic residues" evidence="1">
    <location>
        <begin position="681"/>
        <end position="697"/>
    </location>
</feature>
<comment type="caution">
    <text evidence="3">The sequence shown here is derived from an EMBL/GenBank/DDBJ whole genome shotgun (WGS) entry which is preliminary data.</text>
</comment>
<reference evidence="3 4" key="1">
    <citation type="submission" date="2024-03" db="EMBL/GenBank/DDBJ databases">
        <title>Adaptation during the transition from Ophiocordyceps entomopathogen to insect associate is accompanied by gene loss and intensified selection.</title>
        <authorList>
            <person name="Ward C.M."/>
            <person name="Onetto C.A."/>
            <person name="Borneman A.R."/>
        </authorList>
    </citation>
    <scope>NUCLEOTIDE SEQUENCE [LARGE SCALE GENOMIC DNA]</scope>
    <source>
        <strain evidence="3">AWRI1</strain>
        <tissue evidence="3">Single Adult Female</tissue>
    </source>
</reference>
<feature type="transmembrane region" description="Helical" evidence="2">
    <location>
        <begin position="1269"/>
        <end position="1287"/>
    </location>
</feature>
<protein>
    <submittedName>
        <fullName evidence="3">Uncharacterized protein</fullName>
    </submittedName>
</protein>
<feature type="transmembrane region" description="Helical" evidence="2">
    <location>
        <begin position="1371"/>
        <end position="1391"/>
    </location>
</feature>
<dbReference type="Proteomes" id="UP001367676">
    <property type="component" value="Unassembled WGS sequence"/>
</dbReference>
<feature type="transmembrane region" description="Helical" evidence="2">
    <location>
        <begin position="282"/>
        <end position="304"/>
    </location>
</feature>
<gene>
    <name evidence="3" type="ORF">V9T40_010634</name>
</gene>
<sequence>MSSTNSENFDLYHPLLLKHGGLTMSEAFENLHDEILQFKNDICNKKRNKNFYRRIFYSSFHHSSYYSTFSWIPICVLAIIVTALMIFTSSSYYALLIMFLTLLDVSVVYWYNYLRLSEFRHRLSYVLKILRKTKKNNSWCSDQYPNLFTPNSPAVSLQWTIRDGRILNLPTSLLAKGDIIILRPGQLAPAHIKTCYPAPSLNDKYNVLLADQLFGQEPSAGVGGIINFDAHACVDQPLMNDRLYTVLQAPYVAQLNTLSEDYFERPVSLYDKARYLLFGKSLHHTILPFFLAFFELMAAVRWYISSFPPRQNGDEDDRWTYFFIVETSSLIIPLISLIFPVFWFISNAFGNALLLGRYSFPVRVDCIIENSSLNMSFELFIPYTNELCDQTDEKKTKFESSYFDDIEGSLKSSISNTENKQRRRNHLFRLLLNFSQENISSMIRNTNFLHTMASVTVLCCVDKKGVLSFPNPIAEKVFFLKNEHHSSTLKNGEIDWNGRHTVVSSTEDSKIAGNLRKLAEECPNDKPSKRISPTVEILDITPRDEKGSAWKIEFDDCQWRSHLASLKALGLAILVNTCNKKTHETYNNFYSFITAHAVQYKHLVPVANRRCLCELARQIGFHEKYIENKYGLELQIFTYKNLAETQTGNKYVKAIFKTRKPKFPFPHAMSVIVSNDSIRNDTHRPSCSKKENLDDGKRRKQSVPICEERQMFSQGTADIILDYCVDYWDGYDVHPLTPSIRKKILDFYQRCSLTAYCTAFSYRPVHKNVCKTNSRNSSPVIYLEFSNNIESERRQFRHERRNRKTRELRKCDRDLNLFCGLPDFKSHHKSERETIPLQKLTERDEDIDESFDDNIEDYDENISCSIANCNDDFEFENYSEESYEDDYKYSSIELNYEDESVFNKDTRYLSETTHSQQSKYFQLLRKQIFLGMVSMQYQPLVDMVQLIEELEKACIRFVHFSKENELRSRVFSEKMGLESGWNCHISLLPDADSKSLAESFGNEGTSLIGDHELNSTVDTGASSADDEENVPFSFDLSNRAKLPCGIMNIKPHLEQVDNVPLLVSLFTDCTSETTEQMLSIMQEYGQIVCVLGSSANIKNFILFARADSSISVEPLYAQVCQQIPSSLLNESIQKSCLSPTELSHELNSLPCSLILQRNYNYHRILPVYPLIAESRNIMRSVWNCVQFWLCCITLTLAVQLLSVLLLLPAIFTLEQVLWISIIVIPCLSVSLTTSTYDENIMTKAKGKDWLCSVSWPTIKYASTCYGSKLICGMVAVFASYFLELVYVCDCLNEFDSDKASFFNSTREHKQKNCVYLYFLNSSENDSMEAAYLHSLNAIQFHMALILTLNLVALCTSFLHRDSVFWKRIPKFNFVWILLVFVPLSVQVYHYIRTINNSSSECLLSNISILSVRNAFFTLLSPCLSYIISEIIKIHEIRINERYQKKVRLEFGTKLGMNSPF</sequence>
<dbReference type="PANTHER" id="PTHR13219:SF6">
    <property type="entry name" value="TRANSMEMBRANE PROTEIN 94"/>
    <property type="match status" value="1"/>
</dbReference>
<proteinExistence type="predicted"/>
<dbReference type="EMBL" id="JBBCAQ010000037">
    <property type="protein sequence ID" value="KAK7573443.1"/>
    <property type="molecule type" value="Genomic_DNA"/>
</dbReference>
<keyword evidence="4" id="KW-1185">Reference proteome</keyword>
<name>A0AAN9T3X8_9HEMI</name>
<dbReference type="InterPro" id="IPR023298">
    <property type="entry name" value="ATPase_P-typ_TM_dom_sf"/>
</dbReference>
<feature type="region of interest" description="Disordered" evidence="1">
    <location>
        <begin position="681"/>
        <end position="700"/>
    </location>
</feature>
<feature type="transmembrane region" description="Helical" evidence="2">
    <location>
        <begin position="1187"/>
        <end position="1211"/>
    </location>
</feature>
<evidence type="ECO:0000256" key="1">
    <source>
        <dbReference type="SAM" id="MobiDB-lite"/>
    </source>
</evidence>
<feature type="transmembrane region" description="Helical" evidence="2">
    <location>
        <begin position="1338"/>
        <end position="1359"/>
    </location>
</feature>
<evidence type="ECO:0000313" key="3">
    <source>
        <dbReference type="EMBL" id="KAK7573443.1"/>
    </source>
</evidence>
<keyword evidence="2" id="KW-0472">Membrane</keyword>
<feature type="transmembrane region" description="Helical" evidence="2">
    <location>
        <begin position="92"/>
        <end position="114"/>
    </location>
</feature>
<feature type="transmembrane region" description="Helical" evidence="2">
    <location>
        <begin position="1411"/>
        <end position="1431"/>
    </location>
</feature>
<dbReference type="PANTHER" id="PTHR13219">
    <property type="entry name" value="TRANSMEMBRANE PROTEIN 94"/>
    <property type="match status" value="1"/>
</dbReference>
<dbReference type="Gene3D" id="1.20.1110.10">
    <property type="entry name" value="Calcium-transporting ATPase, transmembrane domain"/>
    <property type="match status" value="1"/>
</dbReference>